<proteinExistence type="predicted"/>
<reference evidence="3 4" key="1">
    <citation type="submission" date="2024-02" db="EMBL/GenBank/DDBJ databases">
        <authorList>
            <person name="Vignale AGUSTIN F."/>
            <person name="Sosa J E."/>
            <person name="Modenutti C."/>
        </authorList>
    </citation>
    <scope>NUCLEOTIDE SEQUENCE [LARGE SCALE GENOMIC DNA]</scope>
</reference>
<comment type="caution">
    <text evidence="3">The sequence shown here is derived from an EMBL/GenBank/DDBJ whole genome shotgun (WGS) entry which is preliminary data.</text>
</comment>
<dbReference type="Gene3D" id="1.10.510.10">
    <property type="entry name" value="Transferase(Phosphotransferase) domain 1"/>
    <property type="match status" value="1"/>
</dbReference>
<gene>
    <name evidence="3" type="ORF">ILEXP_LOCUS3962</name>
</gene>
<dbReference type="Proteomes" id="UP001642360">
    <property type="component" value="Unassembled WGS sequence"/>
</dbReference>
<organism evidence="3 4">
    <name type="scientific">Ilex paraguariensis</name>
    <name type="common">yerba mate</name>
    <dbReference type="NCBI Taxonomy" id="185542"/>
    <lineage>
        <taxon>Eukaryota</taxon>
        <taxon>Viridiplantae</taxon>
        <taxon>Streptophyta</taxon>
        <taxon>Embryophyta</taxon>
        <taxon>Tracheophyta</taxon>
        <taxon>Spermatophyta</taxon>
        <taxon>Magnoliopsida</taxon>
        <taxon>eudicotyledons</taxon>
        <taxon>Gunneridae</taxon>
        <taxon>Pentapetalae</taxon>
        <taxon>asterids</taxon>
        <taxon>campanulids</taxon>
        <taxon>Aquifoliales</taxon>
        <taxon>Aquifoliaceae</taxon>
        <taxon>Ilex</taxon>
    </lineage>
</organism>
<evidence type="ECO:0000256" key="2">
    <source>
        <dbReference type="ARBA" id="ARBA00022840"/>
    </source>
</evidence>
<dbReference type="EMBL" id="CAUOFW020000789">
    <property type="protein sequence ID" value="CAK9136952.1"/>
    <property type="molecule type" value="Genomic_DNA"/>
</dbReference>
<sequence>MTIVEWVWDLYEKGQILEAADQTLCAGFDKQEMERLLVVGLWCTHPDYHLRSSIRQATLVLNSESPLPILPSKMPPVPTSFGPPANMPISWSASSGGIIISKN</sequence>
<dbReference type="InterPro" id="IPR050528">
    <property type="entry name" value="L-type_Lectin-RKs"/>
</dbReference>
<evidence type="ECO:0000313" key="3">
    <source>
        <dbReference type="EMBL" id="CAK9136952.1"/>
    </source>
</evidence>
<dbReference type="GO" id="GO:0005524">
    <property type="term" value="F:ATP binding"/>
    <property type="evidence" value="ECO:0007669"/>
    <property type="project" value="UniProtKB-KW"/>
</dbReference>
<protein>
    <submittedName>
        <fullName evidence="3">Uncharacterized protein</fullName>
    </submittedName>
</protein>
<dbReference type="AlphaFoldDB" id="A0ABC8QZ68"/>
<keyword evidence="4" id="KW-1185">Reference proteome</keyword>
<evidence type="ECO:0000256" key="1">
    <source>
        <dbReference type="ARBA" id="ARBA00022741"/>
    </source>
</evidence>
<dbReference type="PANTHER" id="PTHR27007">
    <property type="match status" value="1"/>
</dbReference>
<keyword evidence="1" id="KW-0547">Nucleotide-binding</keyword>
<accession>A0ABC8QZ68</accession>
<name>A0ABC8QZ68_9AQUA</name>
<feature type="non-terminal residue" evidence="3">
    <location>
        <position position="103"/>
    </location>
</feature>
<keyword evidence="2" id="KW-0067">ATP-binding</keyword>
<evidence type="ECO:0000313" key="4">
    <source>
        <dbReference type="Proteomes" id="UP001642360"/>
    </source>
</evidence>